<protein>
    <recommendedName>
        <fullName evidence="3">Leucine-binding protein domain-containing protein</fullName>
    </recommendedName>
</protein>
<name>A0A1Q9LLC3_9PSEU</name>
<dbReference type="Proteomes" id="UP000186040">
    <property type="component" value="Unassembled WGS sequence"/>
</dbReference>
<gene>
    <name evidence="1" type="ORF">BJP25_19645</name>
</gene>
<sequence>MRPGAGRRRFRGLANLLRLVGDLVSRPRWWARKTSDLRGDRPLPLVCLIGEGGSGVLDGLAEGLAQGPVAPPHALVQANAALAVDGTGPGPVLPLLEVLRQALRLPVYGGTKRPRFRHYQLVDWLTRREVGQARQRDETYSTRQALRAWHTRGREQPPLGGDAAGDSLWLRLLTVVPDVLRLVRFGFWRTFGEPRWLMRQRFMMPGHSTRFLEFAERLATDRRGGESDQQVEKLLVHAFLQDLREEYRPRRLRLRRWRRTTYVTALLDGVSRENGGWKLLRLVNDVRNESTEHDPLLVVATAPRLGDDLPADTKVNPVDHAGDAWREWERELPVGRQKLRPYARFLFLAVPGTADNAHSEDDGAWGAWDRRSWPGVPLLARPWVAVAAVGALVGALVLAVGVPLFTARVNGCLPVTLDPGVVVEWSAGECIGYSDDASQVFGADARLRRAQALVFASNDDAERLAEDTGRPLVTLVYFADLSRAKASPGTDASLAEELEGLLIQQRSLNRETFDRPLLRVVVANGGEAMDQARTVVDDMLLPLLADDPSVLGVIGMGLTAPSTEDAIRALGDQGVPVMATTLTGTVLPELSPTYFQLVPGNRVQAAAVVAYAVQNAKAKVVVYHPPLTDNYLTTLVSETRDAAAKAGLQYVDEGWSAQVGDVTAVCEADAVLFYAGRENAFGNFLRKVVEECDRAGRPRPTIIGDDTVSRFMAQASVRDDNALANQPALFVSMAPHVVLARGDCAGPTPTPGAPLAGDPPLETFCRGYRSLVKEATAEGFPEPPWPGERVGLAYDAAGLFLQALQFNQRRRPEAQTEYQAQRPAIAAELRMMPLYKGATGAVDLQRSPTGQQRAIALVEITDIADPTALPLCRFAFSEAGEQSCG</sequence>
<dbReference type="AlphaFoldDB" id="A0A1Q9LLC3"/>
<accession>A0A1Q9LLC3</accession>
<evidence type="ECO:0000313" key="1">
    <source>
        <dbReference type="EMBL" id="OLR92837.1"/>
    </source>
</evidence>
<dbReference type="EMBL" id="MKQR01000015">
    <property type="protein sequence ID" value="OLR92837.1"/>
    <property type="molecule type" value="Genomic_DNA"/>
</dbReference>
<dbReference type="InterPro" id="IPR028082">
    <property type="entry name" value="Peripla_BP_I"/>
</dbReference>
<keyword evidence="2" id="KW-1185">Reference proteome</keyword>
<evidence type="ECO:0000313" key="2">
    <source>
        <dbReference type="Proteomes" id="UP000186040"/>
    </source>
</evidence>
<proteinExistence type="predicted"/>
<comment type="caution">
    <text evidence="1">The sequence shown here is derived from an EMBL/GenBank/DDBJ whole genome shotgun (WGS) entry which is preliminary data.</text>
</comment>
<dbReference type="STRING" id="1193682.BJP25_19645"/>
<evidence type="ECO:0008006" key="3">
    <source>
        <dbReference type="Google" id="ProtNLM"/>
    </source>
</evidence>
<dbReference type="Gene3D" id="3.40.50.2300">
    <property type="match status" value="2"/>
</dbReference>
<dbReference type="SUPFAM" id="SSF53822">
    <property type="entry name" value="Periplasmic binding protein-like I"/>
    <property type="match status" value="1"/>
</dbReference>
<reference evidence="1 2" key="1">
    <citation type="submission" date="2016-10" db="EMBL/GenBank/DDBJ databases">
        <title>The Draft Genome Sequence of Actinokineospora bangkokensis 44EHWT reveals the biosynthetic pathway of antifungal compounds Thailandins with unusual extender unit butylmalonyl-CoA.</title>
        <authorList>
            <person name="Greule A."/>
            <person name="Intra B."/>
            <person name="Flemming S."/>
            <person name="Rommel M.G."/>
            <person name="Panbangred W."/>
            <person name="Bechthold A."/>
        </authorList>
    </citation>
    <scope>NUCLEOTIDE SEQUENCE [LARGE SCALE GENOMIC DNA]</scope>
    <source>
        <strain evidence="1 2">44EHW</strain>
    </source>
</reference>
<organism evidence="1 2">
    <name type="scientific">Actinokineospora bangkokensis</name>
    <dbReference type="NCBI Taxonomy" id="1193682"/>
    <lineage>
        <taxon>Bacteria</taxon>
        <taxon>Bacillati</taxon>
        <taxon>Actinomycetota</taxon>
        <taxon>Actinomycetes</taxon>
        <taxon>Pseudonocardiales</taxon>
        <taxon>Pseudonocardiaceae</taxon>
        <taxon>Actinokineospora</taxon>
    </lineage>
</organism>